<dbReference type="EMBL" id="JACOZA010000044">
    <property type="protein sequence ID" value="MBI2096863.1"/>
    <property type="molecule type" value="Genomic_DNA"/>
</dbReference>
<accession>A0A931WNP4</accession>
<name>A0A931WNP4_9BACT</name>
<evidence type="ECO:0000313" key="1">
    <source>
        <dbReference type="EMBL" id="MBI2096863.1"/>
    </source>
</evidence>
<reference evidence="1" key="1">
    <citation type="submission" date="2020-07" db="EMBL/GenBank/DDBJ databases">
        <title>Huge and variable diversity of episymbiotic CPR bacteria and DPANN archaea in groundwater ecosystems.</title>
        <authorList>
            <person name="He C.Y."/>
            <person name="Keren R."/>
            <person name="Whittaker M."/>
            <person name="Farag I.F."/>
            <person name="Doudna J."/>
            <person name="Cate J.H.D."/>
            <person name="Banfield J.F."/>
        </authorList>
    </citation>
    <scope>NUCLEOTIDE SEQUENCE</scope>
    <source>
        <strain evidence="1">NC_groundwater_193_Ag_S-0.1um_51_7</strain>
    </source>
</reference>
<comment type="caution">
    <text evidence="1">The sequence shown here is derived from an EMBL/GenBank/DDBJ whole genome shotgun (WGS) entry which is preliminary data.</text>
</comment>
<proteinExistence type="predicted"/>
<protein>
    <submittedName>
        <fullName evidence="1">Uncharacterized protein</fullName>
    </submittedName>
</protein>
<sequence>SAFNVTTNTDVNGYGVRLVKAYPKLTKLAVPSNTLVNGSMVLYRFSVTAPAEGDVSLYKFTFSVSSTTVGTTTNFYVDRYSDATFQVQAYGNNPLNARQVDIVGEDSLNGIASTSATEREVEVYFDPQTKDATNPNAEAIQVPAGLTRYFQLRGTVASSVAGDSILVSLLGDAAYFDRTSVRFLEAASTTVDAQKTNNDFITR</sequence>
<organism evidence="1 2">
    <name type="scientific">Candidatus Sungiibacteriota bacterium</name>
    <dbReference type="NCBI Taxonomy" id="2750080"/>
    <lineage>
        <taxon>Bacteria</taxon>
        <taxon>Candidatus Sungiibacteriota</taxon>
    </lineage>
</organism>
<gene>
    <name evidence="1" type="ORF">HYT40_01780</name>
</gene>
<dbReference type="Proteomes" id="UP000724148">
    <property type="component" value="Unassembled WGS sequence"/>
</dbReference>
<evidence type="ECO:0000313" key="2">
    <source>
        <dbReference type="Proteomes" id="UP000724148"/>
    </source>
</evidence>
<dbReference type="AlphaFoldDB" id="A0A931WNP4"/>
<feature type="non-terminal residue" evidence="1">
    <location>
        <position position="1"/>
    </location>
</feature>